<organism evidence="1 2">
    <name type="scientific">Araneus ventricosus</name>
    <name type="common">Orbweaver spider</name>
    <name type="synonym">Epeira ventricosa</name>
    <dbReference type="NCBI Taxonomy" id="182803"/>
    <lineage>
        <taxon>Eukaryota</taxon>
        <taxon>Metazoa</taxon>
        <taxon>Ecdysozoa</taxon>
        <taxon>Arthropoda</taxon>
        <taxon>Chelicerata</taxon>
        <taxon>Arachnida</taxon>
        <taxon>Araneae</taxon>
        <taxon>Araneomorphae</taxon>
        <taxon>Entelegynae</taxon>
        <taxon>Araneoidea</taxon>
        <taxon>Araneidae</taxon>
        <taxon>Araneus</taxon>
    </lineage>
</organism>
<keyword evidence="2" id="KW-1185">Reference proteome</keyword>
<evidence type="ECO:0000313" key="2">
    <source>
        <dbReference type="Proteomes" id="UP000499080"/>
    </source>
</evidence>
<dbReference type="AlphaFoldDB" id="A0A4Y2NXW1"/>
<dbReference type="Proteomes" id="UP000499080">
    <property type="component" value="Unassembled WGS sequence"/>
</dbReference>
<dbReference type="EMBL" id="BGPR01010138">
    <property type="protein sequence ID" value="GBN44455.1"/>
    <property type="molecule type" value="Genomic_DNA"/>
</dbReference>
<evidence type="ECO:0000313" key="1">
    <source>
        <dbReference type="EMBL" id="GBN44455.1"/>
    </source>
</evidence>
<sequence>MDKWLKTGTLQRKTSASTTEIRTTDLAAMELTWISKMIIMKCKGRLIDLFRITTRWIFSGFGFRTWNPPDPREHLTTWPPRPDIRLGAMIIKSMMKRSTQWYKNNE</sequence>
<proteinExistence type="predicted"/>
<accession>A0A4Y2NXW1</accession>
<comment type="caution">
    <text evidence="1">The sequence shown here is derived from an EMBL/GenBank/DDBJ whole genome shotgun (WGS) entry which is preliminary data.</text>
</comment>
<name>A0A4Y2NXW1_ARAVE</name>
<gene>
    <name evidence="1" type="ORF">AVEN_262075_1</name>
</gene>
<reference evidence="1 2" key="1">
    <citation type="journal article" date="2019" name="Sci. Rep.">
        <title>Orb-weaving spider Araneus ventricosus genome elucidates the spidroin gene catalogue.</title>
        <authorList>
            <person name="Kono N."/>
            <person name="Nakamura H."/>
            <person name="Ohtoshi R."/>
            <person name="Moran D.A.P."/>
            <person name="Shinohara A."/>
            <person name="Yoshida Y."/>
            <person name="Fujiwara M."/>
            <person name="Mori M."/>
            <person name="Tomita M."/>
            <person name="Arakawa K."/>
        </authorList>
    </citation>
    <scope>NUCLEOTIDE SEQUENCE [LARGE SCALE GENOMIC DNA]</scope>
</reference>
<protein>
    <submittedName>
        <fullName evidence="1">Uncharacterized protein</fullName>
    </submittedName>
</protein>